<evidence type="ECO:0000256" key="2">
    <source>
        <dbReference type="SAM" id="MobiDB-lite"/>
    </source>
</evidence>
<feature type="compositionally biased region" description="Low complexity" evidence="2">
    <location>
        <begin position="518"/>
        <end position="535"/>
    </location>
</feature>
<organism evidence="4 5">
    <name type="scientific">Saxophila tyrrhenica</name>
    <dbReference type="NCBI Taxonomy" id="1690608"/>
    <lineage>
        <taxon>Eukaryota</taxon>
        <taxon>Fungi</taxon>
        <taxon>Dikarya</taxon>
        <taxon>Ascomycota</taxon>
        <taxon>Pezizomycotina</taxon>
        <taxon>Dothideomycetes</taxon>
        <taxon>Dothideomycetidae</taxon>
        <taxon>Mycosphaerellales</taxon>
        <taxon>Extremaceae</taxon>
        <taxon>Saxophila</taxon>
    </lineage>
</organism>
<reference evidence="4 5" key="1">
    <citation type="submission" date="2023-08" db="EMBL/GenBank/DDBJ databases">
        <title>Black Yeasts Isolated from many extreme environments.</title>
        <authorList>
            <person name="Coleine C."/>
            <person name="Stajich J.E."/>
            <person name="Selbmann L."/>
        </authorList>
    </citation>
    <scope>NUCLEOTIDE SEQUENCE [LARGE SCALE GENOMIC DNA]</scope>
    <source>
        <strain evidence="4 5">CCFEE 5935</strain>
    </source>
</reference>
<feature type="region of interest" description="Disordered" evidence="2">
    <location>
        <begin position="123"/>
        <end position="165"/>
    </location>
</feature>
<dbReference type="PROSITE" id="PS50157">
    <property type="entry name" value="ZINC_FINGER_C2H2_2"/>
    <property type="match status" value="1"/>
</dbReference>
<evidence type="ECO:0000259" key="3">
    <source>
        <dbReference type="PROSITE" id="PS50157"/>
    </source>
</evidence>
<dbReference type="InterPro" id="IPR013087">
    <property type="entry name" value="Znf_C2H2_type"/>
</dbReference>
<proteinExistence type="predicted"/>
<sequence>MASAAANSRRRPAHANMTPSLIDSFQNMSLRKGDTFHPTNNTVDNDFWDPLESRAQSPPARSTTCPKSLEDLLLGAGDRRTAELLARVDKAVETQSKLALSHILTEPEVLPVPTFTVHDTSIEERPISKARSHSHGSDSGLGTSISGSDISDAGMTASASPVKESMTGISAATEQRGLSKYACEQIHKHIVNPILREEKLKEFHGLIKEVPSRIGNKEIKNLRDLEKTLIFLAPDYSRSPYKYLAFCERTIRVLHTTVTTLHESDQRAPADRPYTQGYFFDLVEQIRRYAQILAVTREKQERGEKLNEMDYTPDESVSLIGGVSHNGKPAELVRHKDGKTISIATDHHLSPEDVASASMKRPMEDIDVDEDDVLRSMARRKKNAKPEIHECSLCDKEFKRPCDLTKHLKTHERPWKCPDDKCKYHDHGWPTEKERDRHVNDKHSAAPSLYRCLFPPCPYTSKRESNCKQHMEKAHGWDYVRSKNNGKGRASVARLPKGSVSQSPASTMFTPNTPILPSPSMGSYASASESSRHGSMPPPAAGPSNFGTPAFTHPSPDFSGHFNMNFDFNNMGDGFASSSAWPMTPAMSDDRRQSCDTLSSSGGLQLDGSAFDDGISPDDLGYNGFNFNDFTFPTQPQQQQITPNSNIAPSIGSNNGMQASPGAQLDQTFTYDAMAVDNGFDTGDFTLYDGGASSSGGASMFPSLHEGAGSWGNFTGHFDHQHVASMPTGNSTLDDLFPELKGH</sequence>
<feature type="domain" description="C2H2-type" evidence="3">
    <location>
        <begin position="389"/>
        <end position="411"/>
    </location>
</feature>
<gene>
    <name evidence="4" type="ORF">LTR77_001529</name>
</gene>
<dbReference type="Gene3D" id="3.30.160.60">
    <property type="entry name" value="Classic Zinc Finger"/>
    <property type="match status" value="1"/>
</dbReference>
<dbReference type="GeneID" id="89922877"/>
<dbReference type="RefSeq" id="XP_064663118.1">
    <property type="nucleotide sequence ID" value="XM_064798791.1"/>
</dbReference>
<feature type="compositionally biased region" description="Polar residues" evidence="2">
    <location>
        <begin position="499"/>
        <end position="515"/>
    </location>
</feature>
<feature type="compositionally biased region" description="Polar residues" evidence="2">
    <location>
        <begin position="140"/>
        <end position="149"/>
    </location>
</feature>
<feature type="region of interest" description="Disordered" evidence="2">
    <location>
        <begin position="479"/>
        <end position="549"/>
    </location>
</feature>
<dbReference type="GO" id="GO:0008270">
    <property type="term" value="F:zinc ion binding"/>
    <property type="evidence" value="ECO:0007669"/>
    <property type="project" value="UniProtKB-KW"/>
</dbReference>
<keyword evidence="5" id="KW-1185">Reference proteome</keyword>
<keyword evidence="1" id="KW-0863">Zinc-finger</keyword>
<dbReference type="SMART" id="SM00355">
    <property type="entry name" value="ZnF_C2H2"/>
    <property type="match status" value="2"/>
</dbReference>
<accession>A0AAV9PLR4</accession>
<evidence type="ECO:0000313" key="4">
    <source>
        <dbReference type="EMBL" id="KAK5174449.1"/>
    </source>
</evidence>
<dbReference type="PROSITE" id="PS00028">
    <property type="entry name" value="ZINC_FINGER_C2H2_1"/>
    <property type="match status" value="1"/>
</dbReference>
<feature type="region of interest" description="Disordered" evidence="2">
    <location>
        <begin position="1"/>
        <end position="20"/>
    </location>
</feature>
<feature type="region of interest" description="Disordered" evidence="2">
    <location>
        <begin position="582"/>
        <end position="612"/>
    </location>
</feature>
<dbReference type="Proteomes" id="UP001337655">
    <property type="component" value="Unassembled WGS sequence"/>
</dbReference>
<keyword evidence="1" id="KW-0862">Zinc</keyword>
<dbReference type="InterPro" id="IPR036236">
    <property type="entry name" value="Znf_C2H2_sf"/>
</dbReference>
<dbReference type="AlphaFoldDB" id="A0AAV9PLR4"/>
<comment type="caution">
    <text evidence="4">The sequence shown here is derived from an EMBL/GenBank/DDBJ whole genome shotgun (WGS) entry which is preliminary data.</text>
</comment>
<protein>
    <recommendedName>
        <fullName evidence="3">C2H2-type domain-containing protein</fullName>
    </recommendedName>
</protein>
<feature type="compositionally biased region" description="Low complexity" evidence="2">
    <location>
        <begin position="598"/>
        <end position="609"/>
    </location>
</feature>
<dbReference type="EMBL" id="JAVRRT010000002">
    <property type="protein sequence ID" value="KAK5174449.1"/>
    <property type="molecule type" value="Genomic_DNA"/>
</dbReference>
<keyword evidence="1" id="KW-0479">Metal-binding</keyword>
<evidence type="ECO:0000313" key="5">
    <source>
        <dbReference type="Proteomes" id="UP001337655"/>
    </source>
</evidence>
<name>A0AAV9PLR4_9PEZI</name>
<dbReference type="SUPFAM" id="SSF57667">
    <property type="entry name" value="beta-beta-alpha zinc fingers"/>
    <property type="match status" value="1"/>
</dbReference>
<evidence type="ECO:0000256" key="1">
    <source>
        <dbReference type="PROSITE-ProRule" id="PRU00042"/>
    </source>
</evidence>